<accession>A0A0F9RMY1</accession>
<dbReference type="InterPro" id="IPR019494">
    <property type="entry name" value="FIST_C"/>
</dbReference>
<proteinExistence type="predicted"/>
<evidence type="ECO:0000313" key="3">
    <source>
        <dbReference type="EMBL" id="KKN56114.1"/>
    </source>
</evidence>
<sequence>MKFQQEHLSSKMTLKSLPSTSPLPEANWVLVFGSITRFKERNFGSILQKRYPNAQIIGCTTSGEITEDGAHDDSLHITAMLWERSLLKFVVKPVNSMAQSHALGAQIANELTQNDLKGVFVLSDGLNVNGSELVEGLQEVLPEIPITGGLAGDNAAFTQTLLLNNDKVQDKVVIAVGIYGKDAVVTSGALGGWSPYGPPRKITRSLKNVVFELDNNPALPLYKMYIGYYANTLPASGLNFPFAIMSEDKKITVIRTLLGVDEKNNSLTFAGNVAEGSTVRFLKSDHDQLVNGASDAARQILNKDININDRALAICVSCVGRKLVMQEQVSDEVFAVQRLLGVQTGITGFYSNGEICSGERDGESMLHNQTMTIAYLSEHMS</sequence>
<evidence type="ECO:0008006" key="4">
    <source>
        <dbReference type="Google" id="ProtNLM"/>
    </source>
</evidence>
<dbReference type="SMART" id="SM00897">
    <property type="entry name" value="FIST"/>
    <property type="match status" value="1"/>
</dbReference>
<reference evidence="3" key="1">
    <citation type="journal article" date="2015" name="Nature">
        <title>Complex archaea that bridge the gap between prokaryotes and eukaryotes.</title>
        <authorList>
            <person name="Spang A."/>
            <person name="Saw J.H."/>
            <person name="Jorgensen S.L."/>
            <person name="Zaremba-Niedzwiedzka K."/>
            <person name="Martijn J."/>
            <person name="Lind A.E."/>
            <person name="van Eijk R."/>
            <person name="Schleper C."/>
            <person name="Guy L."/>
            <person name="Ettema T.J."/>
        </authorList>
    </citation>
    <scope>NUCLEOTIDE SEQUENCE</scope>
</reference>
<feature type="domain" description="FIST C-domain" evidence="2">
    <location>
        <begin position="218"/>
        <end position="358"/>
    </location>
</feature>
<dbReference type="Pfam" id="PF08495">
    <property type="entry name" value="FIST"/>
    <property type="match status" value="1"/>
</dbReference>
<dbReference type="PANTHER" id="PTHR40252">
    <property type="entry name" value="BLR0328 PROTEIN"/>
    <property type="match status" value="1"/>
</dbReference>
<evidence type="ECO:0000259" key="1">
    <source>
        <dbReference type="SMART" id="SM00897"/>
    </source>
</evidence>
<dbReference type="EMBL" id="LAZR01000857">
    <property type="protein sequence ID" value="KKN56114.1"/>
    <property type="molecule type" value="Genomic_DNA"/>
</dbReference>
<dbReference type="InterPro" id="IPR013702">
    <property type="entry name" value="FIST_domain_N"/>
</dbReference>
<name>A0A0F9RMY1_9ZZZZ</name>
<feature type="domain" description="FIST" evidence="1">
    <location>
        <begin position="25"/>
        <end position="217"/>
    </location>
</feature>
<dbReference type="AlphaFoldDB" id="A0A0F9RMY1"/>
<gene>
    <name evidence="3" type="ORF">LCGC14_0575470</name>
</gene>
<comment type="caution">
    <text evidence="3">The sequence shown here is derived from an EMBL/GenBank/DDBJ whole genome shotgun (WGS) entry which is preliminary data.</text>
</comment>
<evidence type="ECO:0000259" key="2">
    <source>
        <dbReference type="SMART" id="SM01204"/>
    </source>
</evidence>
<protein>
    <recommendedName>
        <fullName evidence="4">FIST domain-containing protein</fullName>
    </recommendedName>
</protein>
<organism evidence="3">
    <name type="scientific">marine sediment metagenome</name>
    <dbReference type="NCBI Taxonomy" id="412755"/>
    <lineage>
        <taxon>unclassified sequences</taxon>
        <taxon>metagenomes</taxon>
        <taxon>ecological metagenomes</taxon>
    </lineage>
</organism>
<dbReference type="Pfam" id="PF10442">
    <property type="entry name" value="FIST_C"/>
    <property type="match status" value="1"/>
</dbReference>
<dbReference type="PANTHER" id="PTHR40252:SF2">
    <property type="entry name" value="BLR0328 PROTEIN"/>
    <property type="match status" value="1"/>
</dbReference>
<dbReference type="SMART" id="SM01204">
    <property type="entry name" value="FIST_C"/>
    <property type="match status" value="1"/>
</dbReference>